<feature type="region of interest" description="Disordered" evidence="1">
    <location>
        <begin position="1"/>
        <end position="43"/>
    </location>
</feature>
<dbReference type="Proteomes" id="UP000318331">
    <property type="component" value="Unassembled WGS sequence"/>
</dbReference>
<evidence type="ECO:0000313" key="2">
    <source>
        <dbReference type="EMBL" id="TQM57634.1"/>
    </source>
</evidence>
<evidence type="ECO:0000256" key="1">
    <source>
        <dbReference type="SAM" id="MobiDB-lite"/>
    </source>
</evidence>
<proteinExistence type="predicted"/>
<evidence type="ECO:0000313" key="3">
    <source>
        <dbReference type="Proteomes" id="UP000318331"/>
    </source>
</evidence>
<accession>A0A543HH21</accession>
<feature type="compositionally biased region" description="Basic and acidic residues" evidence="1">
    <location>
        <begin position="20"/>
        <end position="33"/>
    </location>
</feature>
<gene>
    <name evidence="2" type="ORF">FB466_2629</name>
</gene>
<dbReference type="AlphaFoldDB" id="A0A543HH21"/>
<keyword evidence="3" id="KW-1185">Reference proteome</keyword>
<dbReference type="RefSeq" id="WP_281285180.1">
    <property type="nucleotide sequence ID" value="NZ_BAAAYS010000015.1"/>
</dbReference>
<dbReference type="EMBL" id="VFPN01000004">
    <property type="protein sequence ID" value="TQM57634.1"/>
    <property type="molecule type" value="Genomic_DNA"/>
</dbReference>
<organism evidence="2 3">
    <name type="scientific">Klugiella xanthotipulae</name>
    <dbReference type="NCBI Taxonomy" id="244735"/>
    <lineage>
        <taxon>Bacteria</taxon>
        <taxon>Bacillati</taxon>
        <taxon>Actinomycetota</taxon>
        <taxon>Actinomycetes</taxon>
        <taxon>Micrococcales</taxon>
        <taxon>Microbacteriaceae</taxon>
        <taxon>Klugiella</taxon>
    </lineage>
</organism>
<sequence>MSDPGAMGWVRFADGTGEAHPWRDPSRRNRDEAPWIPESTALT</sequence>
<name>A0A543HH21_9MICO</name>
<protein>
    <submittedName>
        <fullName evidence="2">Uncharacterized protein</fullName>
    </submittedName>
</protein>
<reference evidence="2 3" key="1">
    <citation type="submission" date="2019-06" db="EMBL/GenBank/DDBJ databases">
        <title>Sequencing the genomes of 1000 actinobacteria strains.</title>
        <authorList>
            <person name="Klenk H.-P."/>
        </authorList>
    </citation>
    <scope>NUCLEOTIDE SEQUENCE [LARGE SCALE GENOMIC DNA]</scope>
    <source>
        <strain evidence="2 3">DSM 18031</strain>
    </source>
</reference>
<comment type="caution">
    <text evidence="2">The sequence shown here is derived from an EMBL/GenBank/DDBJ whole genome shotgun (WGS) entry which is preliminary data.</text>
</comment>